<accession>A0A8I6AL46</accession>
<dbReference type="SUPFAM" id="SSF50494">
    <property type="entry name" value="Trypsin-like serine proteases"/>
    <property type="match status" value="1"/>
</dbReference>
<dbReference type="AGR" id="RGD:1588627"/>
<dbReference type="RGD" id="1588627">
    <property type="gene designation" value="Fam111al1"/>
</dbReference>
<dbReference type="GO" id="GO:0000785">
    <property type="term" value="C:chromatin"/>
    <property type="evidence" value="ECO:0000318"/>
    <property type="project" value="GO_Central"/>
</dbReference>
<dbReference type="GO" id="GO:0005634">
    <property type="term" value="C:nucleus"/>
    <property type="evidence" value="ECO:0000318"/>
    <property type="project" value="GO_Central"/>
</dbReference>
<dbReference type="Proteomes" id="UP000002494">
    <property type="component" value="Chromosome 1"/>
</dbReference>
<sequence>KFIYHNFKKNDPKILGSQKRTTEIPNTQEPRIHSSNQTQQFWMTLPTKIIKITILGVNEQKDIQININMETGSLYEVLHKLDPLKREIEIQPGKEMLVCSIEGIEGYINLGMPLRCIPEGSHMVIKFSKTESKEKENNQVFGCIDQSSAECVVFYIHAVGNREQRILKCRELHEEGTKLCVYGFKGETIKATLRKDGRFQCFVESDHWKLINNDTIIANTQPVDALEGKLFQIEVEINKSTWAAVATQTSQLEDRSFSVLEGYIVDKYPTLIGEREKIRAYIEGESKNRKGGSLFNIHRREFRKLTKNSTPANVVTMVSQFIPSVGLIVWDNNGHRGSATCFVFRGLYIFTCRHVLNDIVGEGIDPLACTDLISQCVRVTFAYDYCKEMSSDSYFGIEPWFEISDITLDYCVLKLKENGQQVPAGLYNGISTAIPSGLICMIGYRNGQQKFSDACTVIPQGKQKEKDQQWVHGTATAGQGHPFQYLHMYTQRSFQNMTDNPNDVTYNTFYCGSSGSPVFDCKGSLVAMNTVGFSCVYEHRDYNIVEFGTRMEHILADIKQKHELWYNEVCVYQQDVEMCSVDF</sequence>
<dbReference type="PANTHER" id="PTHR14389:SF14">
    <property type="entry name" value="SERINE PROTEASE FAM111A"/>
    <property type="match status" value="1"/>
</dbReference>
<organism evidence="1 2">
    <name type="scientific">Rattus norvegicus</name>
    <name type="common">Rat</name>
    <dbReference type="NCBI Taxonomy" id="10116"/>
    <lineage>
        <taxon>Eukaryota</taxon>
        <taxon>Metazoa</taxon>
        <taxon>Chordata</taxon>
        <taxon>Craniata</taxon>
        <taxon>Vertebrata</taxon>
        <taxon>Euteleostomi</taxon>
        <taxon>Mammalia</taxon>
        <taxon>Eutheria</taxon>
        <taxon>Euarchontoglires</taxon>
        <taxon>Glires</taxon>
        <taxon>Rodentia</taxon>
        <taxon>Myomorpha</taxon>
        <taxon>Muroidea</taxon>
        <taxon>Muridae</taxon>
        <taxon>Murinae</taxon>
        <taxon>Rattus</taxon>
    </lineage>
</organism>
<gene>
    <name evidence="1 3" type="primary">Fam111al1</name>
    <name evidence="3" type="synonym">LOC691074</name>
</gene>
<dbReference type="Pfam" id="PF13365">
    <property type="entry name" value="Trypsin_2"/>
    <property type="match status" value="1"/>
</dbReference>
<evidence type="ECO:0000313" key="3">
    <source>
        <dbReference type="RGD" id="1588627"/>
    </source>
</evidence>
<dbReference type="PANTHER" id="PTHR14389">
    <property type="entry name" value="SI:CH1073-475A24.1"/>
    <property type="match status" value="1"/>
</dbReference>
<reference evidence="1" key="1">
    <citation type="submission" date="2024-01" db="EMBL/GenBank/DDBJ databases">
        <title>GRCr8: a new rat reference genome assembly contstructed from accurate long reads and long range scaffolding.</title>
        <authorList>
            <person name="Doris P.A."/>
            <person name="Kalbfleisch T."/>
            <person name="Li K."/>
            <person name="Howe K."/>
            <person name="Wood J."/>
        </authorList>
    </citation>
    <scope>NUCLEOTIDE SEQUENCE [LARGE SCALE GENOMIC DNA]</scope>
    <source>
        <strain evidence="1">Brown Norway</strain>
    </source>
</reference>
<dbReference type="Ensembl" id="ENSRNOT00000104587.2">
    <property type="protein sequence ID" value="ENSRNOP00000094588.1"/>
    <property type="gene ID" value="ENSRNOG00000071102.2"/>
</dbReference>
<evidence type="ECO:0000313" key="1">
    <source>
        <dbReference type="Ensembl" id="ENSRNOP00000094588.1"/>
    </source>
</evidence>
<dbReference type="GeneTree" id="ENSGT00390000005182"/>
<proteinExistence type="predicted"/>
<dbReference type="InterPro" id="IPR009003">
    <property type="entry name" value="Peptidase_S1_PA"/>
</dbReference>
<keyword evidence="2" id="KW-1185">Reference proteome</keyword>
<dbReference type="AlphaFoldDB" id="A0A8I6AL46"/>
<reference evidence="1" key="3">
    <citation type="submission" date="2025-09" db="UniProtKB">
        <authorList>
            <consortium name="Ensembl"/>
        </authorList>
    </citation>
    <scope>IDENTIFICATION</scope>
    <source>
        <strain evidence="1">Brown Norway</strain>
    </source>
</reference>
<name>A0A8I6AL46_RAT</name>
<dbReference type="GO" id="GO:0006260">
    <property type="term" value="P:DNA replication"/>
    <property type="evidence" value="ECO:0000318"/>
    <property type="project" value="GO_Central"/>
</dbReference>
<dbReference type="OMA" id="QHWAEIS"/>
<evidence type="ECO:0000313" key="2">
    <source>
        <dbReference type="Proteomes" id="UP000002494"/>
    </source>
</evidence>
<reference evidence="1" key="2">
    <citation type="submission" date="2025-08" db="UniProtKB">
        <authorList>
            <consortium name="Ensembl"/>
        </authorList>
    </citation>
    <scope>IDENTIFICATION</scope>
    <source>
        <strain evidence="1">Brown Norway</strain>
    </source>
</reference>
<protein>
    <submittedName>
        <fullName evidence="1">FAM111 trypsin like peptidase A like 1</fullName>
    </submittedName>
</protein>